<evidence type="ECO:0000313" key="2">
    <source>
        <dbReference type="EMBL" id="EGV65762.1"/>
    </source>
</evidence>
<accession>G3AY40</accession>
<dbReference type="Proteomes" id="UP000000707">
    <property type="component" value="Unassembled WGS sequence"/>
</dbReference>
<proteinExistence type="predicted"/>
<reference evidence="2 3" key="1">
    <citation type="journal article" date="2011" name="Proc. Natl. Acad. Sci. U.S.A.">
        <title>Comparative genomics of xylose-fermenting fungi for enhanced biofuel production.</title>
        <authorList>
            <person name="Wohlbach D.J."/>
            <person name="Kuo A."/>
            <person name="Sato T.K."/>
            <person name="Potts K.M."/>
            <person name="Salamov A.A."/>
            <person name="LaButti K.M."/>
            <person name="Sun H."/>
            <person name="Clum A."/>
            <person name="Pangilinan J.L."/>
            <person name="Lindquist E.A."/>
            <person name="Lucas S."/>
            <person name="Lapidus A."/>
            <person name="Jin M."/>
            <person name="Gunawan C."/>
            <person name="Balan V."/>
            <person name="Dale B.E."/>
            <person name="Jeffries T.W."/>
            <person name="Zinkel R."/>
            <person name="Barry K.W."/>
            <person name="Grigoriev I.V."/>
            <person name="Gasch A.P."/>
        </authorList>
    </citation>
    <scope>NUCLEOTIDE SEQUENCE [LARGE SCALE GENOMIC DNA]</scope>
    <source>
        <strain evidence="3">ATCC 10573 / BCRC 21748 / CBS 615 / JCM 9827 / NBRC 10315 / NRRL Y-1498 / VKM Y-70</strain>
    </source>
</reference>
<gene>
    <name evidence="2" type="ORF">CANTEDRAFT_133175</name>
</gene>
<dbReference type="EMBL" id="GL996512">
    <property type="protein sequence ID" value="EGV65762.1"/>
    <property type="molecule type" value="Genomic_DNA"/>
</dbReference>
<dbReference type="HOGENOM" id="CLU_044220_0_0_1"/>
<protein>
    <submittedName>
        <fullName evidence="2">Uncharacterized protein</fullName>
    </submittedName>
</protein>
<feature type="region of interest" description="Disordered" evidence="1">
    <location>
        <begin position="144"/>
        <end position="190"/>
    </location>
</feature>
<dbReference type="eggNOG" id="ENOG502RQ8I">
    <property type="taxonomic scope" value="Eukaryota"/>
</dbReference>
<keyword evidence="3" id="KW-1185">Reference proteome</keyword>
<name>G3AY40_CANTC</name>
<dbReference type="AlphaFoldDB" id="G3AY40"/>
<sequence length="423" mass="49060">MVTSKNMFGRAFDGLFGPSSPLTNEPTIDYNNTIHSFRSQNTSYPRSPASSTNQYPTANYWEDSDEELNNDMSAVYNQLSENSTHISEYLHQASEIPGNFSTYSNEPVPNNAQMSFGPMTSRFENIGKDIVGDRFERIPKSSIFRSSSPNITRHKPSSLDTGLDARYNARRNGRTSTPTHYRSQRDLSVSRDELSTLDRFNSRGPKNDYQSEANIRPNSFKTRKPDENIGTSYSAYDKPFSSYESGDRFNRPRVDNLRDSISRFAKKDFKIFNDSKQEQAKELLKLEQEINQESLTKLNTKFNHTNIKLDQFKTLKSLNDQIVENNRVLSKFDELLKINNDPELRIPDKDNERYNNLRSEYLSELTNHQVFYQNYLKLFQKYKNLKSDKYAKVIAKLELIRDTTEENSIKLICTNLLNDFSKK</sequence>
<organism evidence="3">
    <name type="scientific">Candida tenuis (strain ATCC 10573 / BCRC 21748 / CBS 615 / JCM 9827 / NBRC 10315 / NRRL Y-1498 / VKM Y-70)</name>
    <name type="common">Yeast</name>
    <name type="synonym">Yamadazyma tenuis</name>
    <dbReference type="NCBI Taxonomy" id="590646"/>
    <lineage>
        <taxon>Eukaryota</taxon>
        <taxon>Fungi</taxon>
        <taxon>Dikarya</taxon>
        <taxon>Ascomycota</taxon>
        <taxon>Saccharomycotina</taxon>
        <taxon>Pichiomycetes</taxon>
        <taxon>Debaryomycetaceae</taxon>
        <taxon>Yamadazyma</taxon>
    </lineage>
</organism>
<dbReference type="OrthoDB" id="4025341at2759"/>
<evidence type="ECO:0000313" key="3">
    <source>
        <dbReference type="Proteomes" id="UP000000707"/>
    </source>
</evidence>
<evidence type="ECO:0000256" key="1">
    <source>
        <dbReference type="SAM" id="MobiDB-lite"/>
    </source>
</evidence>